<evidence type="ECO:0000313" key="8">
    <source>
        <dbReference type="Proteomes" id="UP000273145"/>
    </source>
</evidence>
<dbReference type="PANTHER" id="PTHR34137:SF1">
    <property type="entry name" value="EXODEOXYRIBONUCLEASE 7 SMALL SUBUNIT"/>
    <property type="match status" value="1"/>
</dbReference>
<dbReference type="KEGG" id="plen:EIM92_13645"/>
<dbReference type="NCBIfam" id="TIGR01280">
    <property type="entry name" value="xseB"/>
    <property type="match status" value="1"/>
</dbReference>
<dbReference type="GO" id="GO:0005829">
    <property type="term" value="C:cytosol"/>
    <property type="evidence" value="ECO:0007669"/>
    <property type="project" value="TreeGrafter"/>
</dbReference>
<gene>
    <name evidence="6 7" type="primary">xseB</name>
    <name evidence="7" type="ORF">EIM92_13645</name>
</gene>
<keyword evidence="4 6" id="KW-0378">Hydrolase</keyword>
<reference evidence="7 8" key="1">
    <citation type="submission" date="2018-11" db="EMBL/GenBank/DDBJ databases">
        <title>Genome sequencing of Paenibacillus lentus DSM25539(T).</title>
        <authorList>
            <person name="Kook J.-K."/>
            <person name="Park S.-N."/>
            <person name="Lim Y.K."/>
        </authorList>
    </citation>
    <scope>NUCLEOTIDE SEQUENCE [LARGE SCALE GENOMIC DNA]</scope>
    <source>
        <strain evidence="7 8">DSM 25539</strain>
    </source>
</reference>
<dbReference type="SUPFAM" id="SSF116842">
    <property type="entry name" value="XseB-like"/>
    <property type="match status" value="1"/>
</dbReference>
<comment type="subunit">
    <text evidence="6">Heterooligomer composed of large and small subunits.</text>
</comment>
<keyword evidence="8" id="KW-1185">Reference proteome</keyword>
<dbReference type="NCBIfam" id="NF002140">
    <property type="entry name" value="PRK00977.1-4"/>
    <property type="match status" value="1"/>
</dbReference>
<dbReference type="AlphaFoldDB" id="A0A3Q8SEU4"/>
<dbReference type="GO" id="GO:0008855">
    <property type="term" value="F:exodeoxyribonuclease VII activity"/>
    <property type="evidence" value="ECO:0007669"/>
    <property type="project" value="UniProtKB-UniRule"/>
</dbReference>
<keyword evidence="5 6" id="KW-0269">Exonuclease</keyword>
<sequence>METEKQNQKELLEQQGQDYSFEQAMNELEEIVSQLEHGDVPLEKAIDLFQKGMQLSQLCGHKLSQVERKIEMIMEADGEIVKKPFDPMIEESGDSVG</sequence>
<name>A0A3Q8SEU4_9BACL</name>
<dbReference type="GO" id="GO:0009318">
    <property type="term" value="C:exodeoxyribonuclease VII complex"/>
    <property type="evidence" value="ECO:0007669"/>
    <property type="project" value="UniProtKB-UniRule"/>
</dbReference>
<evidence type="ECO:0000256" key="3">
    <source>
        <dbReference type="ARBA" id="ARBA00022722"/>
    </source>
</evidence>
<dbReference type="Pfam" id="PF02609">
    <property type="entry name" value="Exonuc_VII_S"/>
    <property type="match status" value="1"/>
</dbReference>
<evidence type="ECO:0000256" key="2">
    <source>
        <dbReference type="ARBA" id="ARBA00022490"/>
    </source>
</evidence>
<dbReference type="InterPro" id="IPR003761">
    <property type="entry name" value="Exonuc_VII_S"/>
</dbReference>
<dbReference type="HAMAP" id="MF_00337">
    <property type="entry name" value="Exonuc_7_S"/>
    <property type="match status" value="1"/>
</dbReference>
<dbReference type="EMBL" id="CP034248">
    <property type="protein sequence ID" value="AZK49038.1"/>
    <property type="molecule type" value="Genomic_DNA"/>
</dbReference>
<dbReference type="EC" id="3.1.11.6" evidence="6"/>
<proteinExistence type="inferred from homology"/>
<dbReference type="InterPro" id="IPR037004">
    <property type="entry name" value="Exonuc_VII_ssu_sf"/>
</dbReference>
<protein>
    <recommendedName>
        <fullName evidence="6">Exodeoxyribonuclease 7 small subunit</fullName>
        <ecNumber evidence="6">3.1.11.6</ecNumber>
    </recommendedName>
    <alternativeName>
        <fullName evidence="6">Exodeoxyribonuclease VII small subunit</fullName>
        <shortName evidence="6">Exonuclease VII small subunit</shortName>
    </alternativeName>
</protein>
<comment type="catalytic activity">
    <reaction evidence="6">
        <text>Exonucleolytic cleavage in either 5'- to 3'- or 3'- to 5'-direction to yield nucleoside 5'-phosphates.</text>
        <dbReference type="EC" id="3.1.11.6"/>
    </reaction>
</comment>
<evidence type="ECO:0000256" key="6">
    <source>
        <dbReference type="HAMAP-Rule" id="MF_00337"/>
    </source>
</evidence>
<dbReference type="GO" id="GO:0006308">
    <property type="term" value="P:DNA catabolic process"/>
    <property type="evidence" value="ECO:0007669"/>
    <property type="project" value="UniProtKB-UniRule"/>
</dbReference>
<accession>A0A3Q8SEU4</accession>
<dbReference type="Proteomes" id="UP000273145">
    <property type="component" value="Chromosome"/>
</dbReference>
<comment type="subcellular location">
    <subcellularLocation>
        <location evidence="6">Cytoplasm</location>
    </subcellularLocation>
</comment>
<evidence type="ECO:0000313" key="7">
    <source>
        <dbReference type="EMBL" id="AZK49038.1"/>
    </source>
</evidence>
<organism evidence="7 8">
    <name type="scientific">Paenibacillus lentus</name>
    <dbReference type="NCBI Taxonomy" id="1338368"/>
    <lineage>
        <taxon>Bacteria</taxon>
        <taxon>Bacillati</taxon>
        <taxon>Bacillota</taxon>
        <taxon>Bacilli</taxon>
        <taxon>Bacillales</taxon>
        <taxon>Paenibacillaceae</taxon>
        <taxon>Paenibacillus</taxon>
    </lineage>
</organism>
<dbReference type="PANTHER" id="PTHR34137">
    <property type="entry name" value="EXODEOXYRIBONUCLEASE 7 SMALL SUBUNIT"/>
    <property type="match status" value="1"/>
</dbReference>
<keyword evidence="3 6" id="KW-0540">Nuclease</keyword>
<comment type="similarity">
    <text evidence="1 6">Belongs to the XseB family.</text>
</comment>
<keyword evidence="2 6" id="KW-0963">Cytoplasm</keyword>
<comment type="function">
    <text evidence="6">Bidirectionally degrades single-stranded DNA into large acid-insoluble oligonucleotides, which are then degraded further into small acid-soluble oligonucleotides.</text>
</comment>
<dbReference type="Gene3D" id="1.10.287.1040">
    <property type="entry name" value="Exonuclease VII, small subunit"/>
    <property type="match status" value="1"/>
</dbReference>
<evidence type="ECO:0000256" key="4">
    <source>
        <dbReference type="ARBA" id="ARBA00022801"/>
    </source>
</evidence>
<evidence type="ECO:0000256" key="5">
    <source>
        <dbReference type="ARBA" id="ARBA00022839"/>
    </source>
</evidence>
<dbReference type="RefSeq" id="WP_125085180.1">
    <property type="nucleotide sequence ID" value="NZ_CP034248.1"/>
</dbReference>
<evidence type="ECO:0000256" key="1">
    <source>
        <dbReference type="ARBA" id="ARBA00009998"/>
    </source>
</evidence>
<dbReference type="OrthoDB" id="9798666at2"/>